<feature type="signal peptide" evidence="2">
    <location>
        <begin position="1"/>
        <end position="18"/>
    </location>
</feature>
<evidence type="ECO:0000313" key="4">
    <source>
        <dbReference type="Proteomes" id="UP001596506"/>
    </source>
</evidence>
<evidence type="ECO:0008006" key="5">
    <source>
        <dbReference type="Google" id="ProtNLM"/>
    </source>
</evidence>
<keyword evidence="4" id="KW-1185">Reference proteome</keyword>
<evidence type="ECO:0000313" key="3">
    <source>
        <dbReference type="EMBL" id="MFC7294655.1"/>
    </source>
</evidence>
<evidence type="ECO:0000256" key="2">
    <source>
        <dbReference type="SAM" id="SignalP"/>
    </source>
</evidence>
<dbReference type="PROSITE" id="PS51257">
    <property type="entry name" value="PROKAR_LIPOPROTEIN"/>
    <property type="match status" value="1"/>
</dbReference>
<evidence type="ECO:0000256" key="1">
    <source>
        <dbReference type="SAM" id="MobiDB-lite"/>
    </source>
</evidence>
<feature type="chain" id="PRO_5047186609" description="Lipoprotein" evidence="2">
    <location>
        <begin position="19"/>
        <end position="342"/>
    </location>
</feature>
<protein>
    <recommendedName>
        <fullName evidence="5">Lipoprotein</fullName>
    </recommendedName>
</protein>
<keyword evidence="2" id="KW-0732">Signal</keyword>
<organism evidence="3 4">
    <name type="scientific">Marinobacter aromaticivorans</name>
    <dbReference type="NCBI Taxonomy" id="1494078"/>
    <lineage>
        <taxon>Bacteria</taxon>
        <taxon>Pseudomonadati</taxon>
        <taxon>Pseudomonadota</taxon>
        <taxon>Gammaproteobacteria</taxon>
        <taxon>Pseudomonadales</taxon>
        <taxon>Marinobacteraceae</taxon>
        <taxon>Marinobacter</taxon>
    </lineage>
</organism>
<dbReference type="EMBL" id="JBHTBD010000002">
    <property type="protein sequence ID" value="MFC7294655.1"/>
    <property type="molecule type" value="Genomic_DNA"/>
</dbReference>
<dbReference type="Proteomes" id="UP001596506">
    <property type="component" value="Unassembled WGS sequence"/>
</dbReference>
<gene>
    <name evidence="3" type="ORF">ACFQQA_07960</name>
</gene>
<feature type="region of interest" description="Disordered" evidence="1">
    <location>
        <begin position="201"/>
        <end position="221"/>
    </location>
</feature>
<name>A0ABW2ITT1_9GAMM</name>
<comment type="caution">
    <text evidence="3">The sequence shown here is derived from an EMBL/GenBank/DDBJ whole genome shotgun (WGS) entry which is preliminary data.</text>
</comment>
<sequence>MRHSCLFAAISFAFLSLGGCGMEDTGPSAFNPATNVDLAFSSFTLTEEIDTTLFYDLFAAVEPADSSDAEAQATAAGIRSQLSAFLGLKYSTDPELTLESVRNPLDLMRRVVGENSVRNFNDGRQYISSRIDNGLAGEYNNKTNGVYIRFSDKGAAEEGLPISQYEWIYPIVKWVYTPGSSNRVIRIINWVASGSFAEGTTRPSATLGTESRPRDFQPFGYNDGARLHSEGSIVIEGEREMSFVREYEGLNTDSINIDGTAIGTEQGVKEGPEFSFAGATVDCLKIEMNYATQLIELFTSRGEPPQIMDPANPDQTISNPAYCLNLESPTKSYQTKQTGLRM</sequence>
<proteinExistence type="predicted"/>
<dbReference type="RefSeq" id="WP_100687516.1">
    <property type="nucleotide sequence ID" value="NZ_JBHTBD010000002.1"/>
</dbReference>
<accession>A0ABW2ITT1</accession>
<reference evidence="4" key="1">
    <citation type="journal article" date="2019" name="Int. J. Syst. Evol. Microbiol.">
        <title>The Global Catalogue of Microorganisms (GCM) 10K type strain sequencing project: providing services to taxonomists for standard genome sequencing and annotation.</title>
        <authorList>
            <consortium name="The Broad Institute Genomics Platform"/>
            <consortium name="The Broad Institute Genome Sequencing Center for Infectious Disease"/>
            <person name="Wu L."/>
            <person name="Ma J."/>
        </authorList>
    </citation>
    <scope>NUCLEOTIDE SEQUENCE [LARGE SCALE GENOMIC DNA]</scope>
    <source>
        <strain evidence="4">CCUG 60559</strain>
    </source>
</reference>